<proteinExistence type="inferred from homology"/>
<evidence type="ECO:0000256" key="2">
    <source>
        <dbReference type="ARBA" id="ARBA00008432"/>
    </source>
</evidence>
<feature type="transmembrane region" description="Helical" evidence="8">
    <location>
        <begin position="108"/>
        <end position="129"/>
    </location>
</feature>
<evidence type="ECO:0000259" key="9">
    <source>
        <dbReference type="PROSITE" id="PS50850"/>
    </source>
</evidence>
<dbReference type="GO" id="GO:0005886">
    <property type="term" value="C:plasma membrane"/>
    <property type="evidence" value="ECO:0007669"/>
    <property type="project" value="UniProtKB-SubCell"/>
</dbReference>
<dbReference type="InterPro" id="IPR044772">
    <property type="entry name" value="NO3_transporter"/>
</dbReference>
<feature type="transmembrane region" description="Helical" evidence="8">
    <location>
        <begin position="425"/>
        <end position="443"/>
    </location>
</feature>
<evidence type="ECO:0000256" key="4">
    <source>
        <dbReference type="ARBA" id="ARBA00022692"/>
    </source>
</evidence>
<dbReference type="Proteomes" id="UP000551878">
    <property type="component" value="Unassembled WGS sequence"/>
</dbReference>
<dbReference type="InterPro" id="IPR011701">
    <property type="entry name" value="MFS"/>
</dbReference>
<feature type="transmembrane region" description="Helical" evidence="8">
    <location>
        <begin position="329"/>
        <end position="348"/>
    </location>
</feature>
<evidence type="ECO:0000256" key="6">
    <source>
        <dbReference type="ARBA" id="ARBA00023063"/>
    </source>
</evidence>
<comment type="subcellular location">
    <subcellularLocation>
        <location evidence="1">Cell membrane</location>
        <topology evidence="1">Multi-pass membrane protein</topology>
    </subcellularLocation>
</comment>
<keyword evidence="5 8" id="KW-1133">Transmembrane helix</keyword>
<feature type="transmembrane region" description="Helical" evidence="8">
    <location>
        <begin position="82"/>
        <end position="102"/>
    </location>
</feature>
<dbReference type="InterPro" id="IPR020846">
    <property type="entry name" value="MFS_dom"/>
</dbReference>
<name>A0A840QPQ2_9BACI</name>
<evidence type="ECO:0000256" key="8">
    <source>
        <dbReference type="SAM" id="Phobius"/>
    </source>
</evidence>
<dbReference type="InterPro" id="IPR036259">
    <property type="entry name" value="MFS_trans_sf"/>
</dbReference>
<evidence type="ECO:0000256" key="5">
    <source>
        <dbReference type="ARBA" id="ARBA00022989"/>
    </source>
</evidence>
<dbReference type="SUPFAM" id="SSF103473">
    <property type="entry name" value="MFS general substrate transporter"/>
    <property type="match status" value="1"/>
</dbReference>
<keyword evidence="11" id="KW-1185">Reference proteome</keyword>
<dbReference type="Pfam" id="PF07690">
    <property type="entry name" value="MFS_1"/>
    <property type="match status" value="2"/>
</dbReference>
<feature type="transmembrane region" description="Helical" evidence="8">
    <location>
        <begin position="385"/>
        <end position="413"/>
    </location>
</feature>
<dbReference type="PROSITE" id="PS50850">
    <property type="entry name" value="MFS"/>
    <property type="match status" value="1"/>
</dbReference>
<dbReference type="RefSeq" id="WP_184663847.1">
    <property type="nucleotide sequence ID" value="NZ_JACHHB010000006.1"/>
</dbReference>
<comment type="similarity">
    <text evidence="2">Belongs to the major facilitator superfamily. Nitrate/nitrite porter (TC 2.A.1.8) family.</text>
</comment>
<protein>
    <submittedName>
        <fullName evidence="10">NNP family nitrate/nitrite transporter-like MFS transporter</fullName>
    </submittedName>
</protein>
<feature type="transmembrane region" description="Helical" evidence="8">
    <location>
        <begin position="449"/>
        <end position="467"/>
    </location>
</feature>
<organism evidence="10 11">
    <name type="scientific">Texcoconibacillus texcoconensis</name>
    <dbReference type="NCBI Taxonomy" id="1095777"/>
    <lineage>
        <taxon>Bacteria</taxon>
        <taxon>Bacillati</taxon>
        <taxon>Bacillota</taxon>
        <taxon>Bacilli</taxon>
        <taxon>Bacillales</taxon>
        <taxon>Bacillaceae</taxon>
        <taxon>Texcoconibacillus</taxon>
    </lineage>
</organism>
<comment type="caution">
    <text evidence="10">The sequence shown here is derived from an EMBL/GenBank/DDBJ whole genome shotgun (WGS) entry which is preliminary data.</text>
</comment>
<dbReference type="GO" id="GO:0015112">
    <property type="term" value="F:nitrate transmembrane transporter activity"/>
    <property type="evidence" value="ECO:0007669"/>
    <property type="project" value="InterPro"/>
</dbReference>
<keyword evidence="6" id="KW-0534">Nitrate assimilation</keyword>
<evidence type="ECO:0000256" key="3">
    <source>
        <dbReference type="ARBA" id="ARBA00022448"/>
    </source>
</evidence>
<evidence type="ECO:0000313" key="11">
    <source>
        <dbReference type="Proteomes" id="UP000551878"/>
    </source>
</evidence>
<dbReference type="PANTHER" id="PTHR23515">
    <property type="entry name" value="HIGH-AFFINITY NITRATE TRANSPORTER 2.3"/>
    <property type="match status" value="1"/>
</dbReference>
<gene>
    <name evidence="10" type="ORF">HNQ41_001583</name>
</gene>
<sequence length="503" mass="55636">MRPNEVMDVKNEQIRTLHLTWIAFFVSFFAWFNMAPLSASMVESEGWLTSGHLEALAIVNLALTIPARVVIGALLDKYGPRLVFSWLLIIMSVPVFMFAFGTSWMQLLIARLFISCIGASFVVGIRMVSEWFPPKKVGFAEGFYAGFGNFGSAAGAMILPWVALQFFGGDDGWRYAIAFTGLVSLVYGFIYMFTVRDTPEGKTFHRAKNVSAMEVSSYKDLVQLIIWTIPLNGALAVLAWRLMDMGFLSASAWYGIIAVLVVATVYQIVQILRVNLPILRRGVPEDDRYNFNNVAALNTTYFANFGAELAIISMLPIFFLTTFDLTPTTAGLVASSFAFVNLFARPVGGWLSDRMGNRRVTMLIYMIGISIGLFAMAGINSGWPLILAILVTLLTSLFIQGAEGATFAIIPFVKKRLTGQVSGMAGAYGNVGSVIYLTIYTFVTPTQFFMILGAGALFSFVYCYFFLEEPEGSFADDYQVSSVDLKQQEIDLQEPKPIQGQKI</sequence>
<feature type="transmembrane region" description="Helical" evidence="8">
    <location>
        <begin position="55"/>
        <end position="75"/>
    </location>
</feature>
<feature type="domain" description="Major facilitator superfamily (MFS) profile" evidence="9">
    <location>
        <begin position="16"/>
        <end position="471"/>
    </location>
</feature>
<evidence type="ECO:0000313" key="10">
    <source>
        <dbReference type="EMBL" id="MBB5173396.1"/>
    </source>
</evidence>
<feature type="transmembrane region" description="Helical" evidence="8">
    <location>
        <begin position="252"/>
        <end position="272"/>
    </location>
</feature>
<dbReference type="EMBL" id="JACHHB010000006">
    <property type="protein sequence ID" value="MBB5173396.1"/>
    <property type="molecule type" value="Genomic_DNA"/>
</dbReference>
<keyword evidence="4 8" id="KW-0812">Transmembrane</keyword>
<keyword evidence="7 8" id="KW-0472">Membrane</keyword>
<dbReference type="Gene3D" id="1.20.1250.20">
    <property type="entry name" value="MFS general substrate transporter like domains"/>
    <property type="match status" value="2"/>
</dbReference>
<feature type="transmembrane region" description="Helical" evidence="8">
    <location>
        <begin position="16"/>
        <end position="35"/>
    </location>
</feature>
<feature type="transmembrane region" description="Helical" evidence="8">
    <location>
        <begin position="221"/>
        <end position="240"/>
    </location>
</feature>
<dbReference type="AlphaFoldDB" id="A0A840QPQ2"/>
<keyword evidence="3" id="KW-0813">Transport</keyword>
<dbReference type="GO" id="GO:0042128">
    <property type="term" value="P:nitrate assimilation"/>
    <property type="evidence" value="ECO:0007669"/>
    <property type="project" value="UniProtKB-KW"/>
</dbReference>
<accession>A0A840QPQ2</accession>
<feature type="transmembrane region" description="Helical" evidence="8">
    <location>
        <begin position="301"/>
        <end position="323"/>
    </location>
</feature>
<feature type="transmembrane region" description="Helical" evidence="8">
    <location>
        <begin position="175"/>
        <end position="194"/>
    </location>
</feature>
<feature type="transmembrane region" description="Helical" evidence="8">
    <location>
        <begin position="360"/>
        <end position="379"/>
    </location>
</feature>
<feature type="transmembrane region" description="Helical" evidence="8">
    <location>
        <begin position="141"/>
        <end position="163"/>
    </location>
</feature>
<evidence type="ECO:0000256" key="7">
    <source>
        <dbReference type="ARBA" id="ARBA00023136"/>
    </source>
</evidence>
<evidence type="ECO:0000256" key="1">
    <source>
        <dbReference type="ARBA" id="ARBA00004651"/>
    </source>
</evidence>
<reference evidence="10 11" key="1">
    <citation type="submission" date="2020-08" db="EMBL/GenBank/DDBJ databases">
        <title>Genomic Encyclopedia of Type Strains, Phase IV (KMG-IV): sequencing the most valuable type-strain genomes for metagenomic binning, comparative biology and taxonomic classification.</title>
        <authorList>
            <person name="Goeker M."/>
        </authorList>
    </citation>
    <scope>NUCLEOTIDE SEQUENCE [LARGE SCALE GENOMIC DNA]</scope>
    <source>
        <strain evidence="10 11">DSM 24696</strain>
    </source>
</reference>